<reference evidence="4" key="2">
    <citation type="journal article" date="2018" name="Environ. Sci. Technol.">
        <title>The Toxicogenome of Hyalella azteca: A Model for Sediment Ecotoxicology and Evolutionary Toxicology.</title>
        <authorList>
            <person name="Poynton H.C."/>
            <person name="Hasenbein S."/>
            <person name="Benoit J.B."/>
            <person name="Sepulveda M.S."/>
            <person name="Poelchau M.F."/>
            <person name="Hughes D.S.T."/>
            <person name="Murali S.C."/>
            <person name="Chen S."/>
            <person name="Glastad K.M."/>
            <person name="Goodisman M.A.D."/>
            <person name="Werren J.H."/>
            <person name="Vineis J.H."/>
            <person name="Bowen J.L."/>
            <person name="Friedrich M."/>
            <person name="Jones J."/>
            <person name="Robertson H.M."/>
            <person name="Feyereisen R."/>
            <person name="Mechler-Hickson A."/>
            <person name="Mathers N."/>
            <person name="Lee C.E."/>
            <person name="Colbourne J.K."/>
            <person name="Biales A."/>
            <person name="Johnston J.S."/>
            <person name="Wellborn G.A."/>
            <person name="Rosendale A.J."/>
            <person name="Cridge A.G."/>
            <person name="Munoz-Torres M.C."/>
            <person name="Bain P.A."/>
            <person name="Manny A.R."/>
            <person name="Major K.M."/>
            <person name="Lambert F.N."/>
            <person name="Vulpe C.D."/>
            <person name="Tuck P."/>
            <person name="Blalock B.J."/>
            <person name="Lin Y.Y."/>
            <person name="Smith M.E."/>
            <person name="Ochoa-Acuna H."/>
            <person name="Chen M.M."/>
            <person name="Childers C.P."/>
            <person name="Qu J."/>
            <person name="Dugan S."/>
            <person name="Lee S.L."/>
            <person name="Chao H."/>
            <person name="Dinh H."/>
            <person name="Han Y."/>
            <person name="Doddapaneni H."/>
            <person name="Worley K.C."/>
            <person name="Muzny D.M."/>
            <person name="Gibbs R.A."/>
            <person name="Richards S."/>
        </authorList>
    </citation>
    <scope>NUCLEOTIDE SEQUENCE</scope>
    <source>
        <strain evidence="4">HAZT.00-mixed</strain>
        <tissue evidence="4">Whole organism</tissue>
    </source>
</reference>
<dbReference type="EMBL" id="JQDR03004008">
    <property type="protein sequence ID" value="KAA0202247.1"/>
    <property type="molecule type" value="Genomic_DNA"/>
</dbReference>
<sequence>MSVCSEPVGGLAKLQALFEQYKKWIVSHPQNLSDMEAVVRWGSYLLAGSWDRGIWHSSLLCELLSSGSRLFELFNDMLLHCQLPKFSLQQEKKIQFLLCVLEGVEVVVEVGAQQLWGEFGRWAVVATVQLIKLIWRFILMFRNKLTVLPCTSESPIDRACCLKLLSNNNSAGVAGDGQGTSAATFLDQHRKPNETKLPHSGQVLRAVHSLPPPHLRTYVVTQRSTPQLRHATSSPRSKRQLAAEMLYVLRPLSHLSCSYFFGRRSWKPYLVALSMDISSLELHRRSALLTPQQRAEVLRRYRNVLLYLLRSPAYQQITRRRLETFLNSVGSTVPFTGRLCQSLVQYVAYWQDVYGHCWSA</sequence>
<evidence type="ECO:0000256" key="1">
    <source>
        <dbReference type="ARBA" id="ARBA00009505"/>
    </source>
</evidence>
<dbReference type="Proteomes" id="UP000711488">
    <property type="component" value="Unassembled WGS sequence"/>
</dbReference>
<reference evidence="4" key="1">
    <citation type="submission" date="2014-08" db="EMBL/GenBank/DDBJ databases">
        <authorList>
            <person name="Murali S."/>
            <person name="Richards S."/>
            <person name="Bandaranaike D."/>
            <person name="Bellair M."/>
            <person name="Blankenburg K."/>
            <person name="Chao H."/>
            <person name="Dinh H."/>
            <person name="Doddapaneni H."/>
            <person name="Dugan-Rocha S."/>
            <person name="Elkadiri S."/>
            <person name="Gnanaolivu R."/>
            <person name="Hughes D."/>
            <person name="Lee S."/>
            <person name="Li M."/>
            <person name="Ming W."/>
            <person name="Munidasa M."/>
            <person name="Muniz J."/>
            <person name="Nguyen L."/>
            <person name="Osuji N."/>
            <person name="Pu L.-L."/>
            <person name="Puazo M."/>
            <person name="Skinner E."/>
            <person name="Qu C."/>
            <person name="Quiroz J."/>
            <person name="Raj R."/>
            <person name="Weissenberger G."/>
            <person name="Xin Y."/>
            <person name="Zou X."/>
            <person name="Han Y."/>
            <person name="Worley K."/>
            <person name="Muzny D."/>
            <person name="Gibbs R."/>
        </authorList>
    </citation>
    <scope>NUCLEOTIDE SEQUENCE</scope>
    <source>
        <strain evidence="4">HAZT.00-mixed</strain>
        <tissue evidence="4">Whole organism</tissue>
    </source>
</reference>
<dbReference type="GO" id="GO:0005778">
    <property type="term" value="C:peroxisomal membrane"/>
    <property type="evidence" value="ECO:0007669"/>
    <property type="project" value="UniProtKB-SubCell"/>
</dbReference>
<name>A0A6A0HBB6_HYAAZ</name>
<dbReference type="PANTHER" id="PTHR13299">
    <property type="entry name" value="PEROXISOMAL MEMBRANE PROTEIN PEX16"/>
    <property type="match status" value="1"/>
</dbReference>
<dbReference type="PANTHER" id="PTHR13299:SF0">
    <property type="entry name" value="PEROXISOMAL MEMBRANE PROTEIN PEX16"/>
    <property type="match status" value="1"/>
</dbReference>
<accession>A0A6A0HBB6</accession>
<proteinExistence type="inferred from homology"/>
<comment type="subcellular location">
    <subcellularLocation>
        <location evidence="3">Peroxisome membrane</location>
    </subcellularLocation>
</comment>
<dbReference type="GO" id="GO:0007031">
    <property type="term" value="P:peroxisome organization"/>
    <property type="evidence" value="ECO:0007669"/>
    <property type="project" value="UniProtKB-KW"/>
</dbReference>
<keyword evidence="3" id="KW-0962">Peroxisome biogenesis</keyword>
<protein>
    <recommendedName>
        <fullName evidence="2 3">Peroxisomal membrane protein PEX16</fullName>
    </recommendedName>
</protein>
<organism evidence="4">
    <name type="scientific">Hyalella azteca</name>
    <name type="common">Amphipod</name>
    <dbReference type="NCBI Taxonomy" id="294128"/>
    <lineage>
        <taxon>Eukaryota</taxon>
        <taxon>Metazoa</taxon>
        <taxon>Ecdysozoa</taxon>
        <taxon>Arthropoda</taxon>
        <taxon>Crustacea</taxon>
        <taxon>Multicrustacea</taxon>
        <taxon>Malacostraca</taxon>
        <taxon>Eumalacostraca</taxon>
        <taxon>Peracarida</taxon>
        <taxon>Amphipoda</taxon>
        <taxon>Senticaudata</taxon>
        <taxon>Talitrida</taxon>
        <taxon>Talitroidea</taxon>
        <taxon>Hyalellidae</taxon>
        <taxon>Hyalella</taxon>
    </lineage>
</organism>
<dbReference type="AlphaFoldDB" id="A0A6A0HBB6"/>
<evidence type="ECO:0000256" key="2">
    <source>
        <dbReference type="ARBA" id="ARBA00018577"/>
    </source>
</evidence>
<gene>
    <name evidence="4" type="ORF">HAZT_HAZT004435</name>
</gene>
<dbReference type="Pfam" id="PF08610">
    <property type="entry name" value="Pex16"/>
    <property type="match status" value="1"/>
</dbReference>
<reference evidence="4" key="3">
    <citation type="submission" date="2019-06" db="EMBL/GenBank/DDBJ databases">
        <authorList>
            <person name="Poynton C."/>
            <person name="Hasenbein S."/>
            <person name="Benoit J.B."/>
            <person name="Sepulveda M.S."/>
            <person name="Poelchau M.F."/>
            <person name="Murali S.C."/>
            <person name="Chen S."/>
            <person name="Glastad K.M."/>
            <person name="Werren J.H."/>
            <person name="Vineis J.H."/>
            <person name="Bowen J.L."/>
            <person name="Friedrich M."/>
            <person name="Jones J."/>
            <person name="Robertson H.M."/>
            <person name="Feyereisen R."/>
            <person name="Mechler-Hickson A."/>
            <person name="Mathers N."/>
            <person name="Lee C.E."/>
            <person name="Colbourne J.K."/>
            <person name="Biales A."/>
            <person name="Johnston J.S."/>
            <person name="Wellborn G.A."/>
            <person name="Rosendale A.J."/>
            <person name="Cridge A.G."/>
            <person name="Munoz-Torres M.C."/>
            <person name="Bain P.A."/>
            <person name="Manny A.R."/>
            <person name="Major K.M."/>
            <person name="Lambert F.N."/>
            <person name="Vulpe C.D."/>
            <person name="Tuck P."/>
            <person name="Blalock B.J."/>
            <person name="Lin Y.-Y."/>
            <person name="Smith M.E."/>
            <person name="Ochoa-Acuna H."/>
            <person name="Chen M.-J.M."/>
            <person name="Childers C.P."/>
            <person name="Qu J."/>
            <person name="Dugan S."/>
            <person name="Lee S.L."/>
            <person name="Chao H."/>
            <person name="Dinh H."/>
            <person name="Han Y."/>
            <person name="Doddapaneni H."/>
            <person name="Worley K.C."/>
            <person name="Muzny D.M."/>
            <person name="Gibbs R.A."/>
            <person name="Richards S."/>
        </authorList>
    </citation>
    <scope>NUCLEOTIDE SEQUENCE</scope>
    <source>
        <strain evidence="4">HAZT.00-mixed</strain>
        <tissue evidence="4">Whole organism</tissue>
    </source>
</reference>
<dbReference type="OrthoDB" id="2021143at2759"/>
<keyword evidence="3" id="KW-0576">Peroxisome</keyword>
<comment type="caution">
    <text evidence="4">The sequence shown here is derived from an EMBL/GenBank/DDBJ whole genome shotgun (WGS) entry which is preliminary data.</text>
</comment>
<evidence type="ECO:0000256" key="3">
    <source>
        <dbReference type="RuleBase" id="RU365003"/>
    </source>
</evidence>
<dbReference type="InterPro" id="IPR013919">
    <property type="entry name" value="Pex16"/>
</dbReference>
<comment type="similarity">
    <text evidence="1 3">Belongs to the peroxin-16 family.</text>
</comment>
<evidence type="ECO:0000313" key="4">
    <source>
        <dbReference type="EMBL" id="KAA0202247.1"/>
    </source>
</evidence>